<proteinExistence type="predicted"/>
<dbReference type="Proteomes" id="UP000559027">
    <property type="component" value="Unassembled WGS sequence"/>
</dbReference>
<evidence type="ECO:0000313" key="2">
    <source>
        <dbReference type="Proteomes" id="UP000559027"/>
    </source>
</evidence>
<evidence type="ECO:0000313" key="1">
    <source>
        <dbReference type="EMBL" id="KAF5349520.1"/>
    </source>
</evidence>
<dbReference type="AlphaFoldDB" id="A0A8H5CX31"/>
<organism evidence="1 2">
    <name type="scientific">Leucocoprinus leucothites</name>
    <dbReference type="NCBI Taxonomy" id="201217"/>
    <lineage>
        <taxon>Eukaryota</taxon>
        <taxon>Fungi</taxon>
        <taxon>Dikarya</taxon>
        <taxon>Basidiomycota</taxon>
        <taxon>Agaricomycotina</taxon>
        <taxon>Agaricomycetes</taxon>
        <taxon>Agaricomycetidae</taxon>
        <taxon>Agaricales</taxon>
        <taxon>Agaricineae</taxon>
        <taxon>Agaricaceae</taxon>
        <taxon>Leucocoprinus</taxon>
    </lineage>
</organism>
<name>A0A8H5CX31_9AGAR</name>
<keyword evidence="2" id="KW-1185">Reference proteome</keyword>
<dbReference type="OrthoDB" id="9970095at2759"/>
<comment type="caution">
    <text evidence="1">The sequence shown here is derived from an EMBL/GenBank/DDBJ whole genome shotgun (WGS) entry which is preliminary data.</text>
</comment>
<sequence>MHSINKVVTSSSELVYRDHEHRVSWLGQPYPLDLSTLPVYSEELPTQYSALRLGYSAPPTLSIEDRLKIGANIETILSADKEAAKAPPRESNAFQ</sequence>
<dbReference type="EMBL" id="JAACJO010000016">
    <property type="protein sequence ID" value="KAF5349520.1"/>
    <property type="molecule type" value="Genomic_DNA"/>
</dbReference>
<reference evidence="1 2" key="1">
    <citation type="journal article" date="2020" name="ISME J.">
        <title>Uncovering the hidden diversity of litter-decomposition mechanisms in mushroom-forming fungi.</title>
        <authorList>
            <person name="Floudas D."/>
            <person name="Bentzer J."/>
            <person name="Ahren D."/>
            <person name="Johansson T."/>
            <person name="Persson P."/>
            <person name="Tunlid A."/>
        </authorList>
    </citation>
    <scope>NUCLEOTIDE SEQUENCE [LARGE SCALE GENOMIC DNA]</scope>
    <source>
        <strain evidence="1 2">CBS 146.42</strain>
    </source>
</reference>
<gene>
    <name evidence="1" type="ORF">D9756_008994</name>
</gene>
<protein>
    <submittedName>
        <fullName evidence="1">Uncharacterized protein</fullName>
    </submittedName>
</protein>
<accession>A0A8H5CX31</accession>